<feature type="binding site" evidence="12">
    <location>
        <position position="26"/>
    </location>
    <ligand>
        <name>Mg(2+)</name>
        <dbReference type="ChEBI" id="CHEBI:18420"/>
        <label>1</label>
    </ligand>
</feature>
<evidence type="ECO:0000256" key="11">
    <source>
        <dbReference type="PIRSR" id="PIRSR605002-2"/>
    </source>
</evidence>
<organism evidence="13 14">
    <name type="scientific">Scardovia wiggsiae F0424</name>
    <dbReference type="NCBI Taxonomy" id="857290"/>
    <lineage>
        <taxon>Bacteria</taxon>
        <taxon>Bacillati</taxon>
        <taxon>Actinomycetota</taxon>
        <taxon>Actinomycetes</taxon>
        <taxon>Bifidobacteriales</taxon>
        <taxon>Bifidobacteriaceae</taxon>
        <taxon>Scardovia</taxon>
    </lineage>
</organism>
<dbReference type="EMBL" id="AGZS01000001">
    <property type="protein sequence ID" value="EJD65561.1"/>
    <property type="molecule type" value="Genomic_DNA"/>
</dbReference>
<dbReference type="OrthoDB" id="2241234at2"/>
<dbReference type="InterPro" id="IPR006379">
    <property type="entry name" value="HAD-SF_hydro_IIB"/>
</dbReference>
<dbReference type="STRING" id="857290.HMPREF9156_00325"/>
<evidence type="ECO:0000256" key="6">
    <source>
        <dbReference type="ARBA" id="ARBA00022490"/>
    </source>
</evidence>
<dbReference type="RefSeq" id="WP_007147393.1">
    <property type="nucleotide sequence ID" value="NZ_AKCI01000001.1"/>
</dbReference>
<comment type="subcellular location">
    <subcellularLocation>
        <location evidence="1">Cytoplasm</location>
    </subcellularLocation>
</comment>
<dbReference type="Gene3D" id="3.30.1240.20">
    <property type="match status" value="1"/>
</dbReference>
<evidence type="ECO:0000256" key="1">
    <source>
        <dbReference type="ARBA" id="ARBA00004496"/>
    </source>
</evidence>
<dbReference type="Proteomes" id="UP000006415">
    <property type="component" value="Unassembled WGS sequence"/>
</dbReference>
<evidence type="ECO:0000256" key="5">
    <source>
        <dbReference type="ARBA" id="ARBA00012730"/>
    </source>
</evidence>
<comment type="similarity">
    <text evidence="3">Belongs to the eukaryotic PMM family.</text>
</comment>
<dbReference type="GO" id="GO:0004615">
    <property type="term" value="F:phosphomannomutase activity"/>
    <property type="evidence" value="ECO:0007669"/>
    <property type="project" value="UniProtKB-EC"/>
</dbReference>
<keyword evidence="14" id="KW-1185">Reference proteome</keyword>
<feature type="binding site" evidence="11">
    <location>
        <position position="196"/>
    </location>
    <ligand>
        <name>alpha-D-mannose 1-phosphate</name>
        <dbReference type="ChEBI" id="CHEBI:58409"/>
    </ligand>
</feature>
<dbReference type="InterPro" id="IPR023214">
    <property type="entry name" value="HAD_sf"/>
</dbReference>
<comment type="caution">
    <text evidence="13">The sequence shown here is derived from an EMBL/GenBank/DDBJ whole genome shotgun (WGS) entry which is preliminary data.</text>
</comment>
<evidence type="ECO:0000256" key="8">
    <source>
        <dbReference type="ARBA" id="ARBA00022842"/>
    </source>
</evidence>
<feature type="binding site" evidence="12">
    <location>
        <position position="28"/>
    </location>
    <ligand>
        <name>Mg(2+)</name>
        <dbReference type="ChEBI" id="CHEBI:18420"/>
        <label>1</label>
    </ligand>
</feature>
<dbReference type="UniPathway" id="UPA00126">
    <property type="reaction ID" value="UER00424"/>
</dbReference>
<dbReference type="eggNOG" id="COG0561">
    <property type="taxonomic scope" value="Bacteria"/>
</dbReference>
<dbReference type="EC" id="5.4.2.8" evidence="5"/>
<feature type="active site" description="Proton donor/acceptor" evidence="10">
    <location>
        <position position="28"/>
    </location>
</feature>
<protein>
    <recommendedName>
        <fullName evidence="5">phosphomannomutase</fullName>
        <ecNumber evidence="5">5.4.2.8</ecNumber>
    </recommendedName>
</protein>
<feature type="binding site" evidence="12">
    <location>
        <position position="229"/>
    </location>
    <ligand>
        <name>Mg(2+)</name>
        <dbReference type="ChEBI" id="CHEBI:18420"/>
        <label>1</label>
    </ligand>
</feature>
<dbReference type="GO" id="GO:0009298">
    <property type="term" value="P:GDP-mannose biosynthetic process"/>
    <property type="evidence" value="ECO:0007669"/>
    <property type="project" value="UniProtKB-UniPathway"/>
</dbReference>
<comment type="subunit">
    <text evidence="4">Homodimer.</text>
</comment>
<proteinExistence type="inferred from homology"/>
<accession>J0X2D6</accession>
<dbReference type="SUPFAM" id="SSF56784">
    <property type="entry name" value="HAD-like"/>
    <property type="match status" value="1"/>
</dbReference>
<dbReference type="InterPro" id="IPR005002">
    <property type="entry name" value="PMM"/>
</dbReference>
<evidence type="ECO:0000313" key="14">
    <source>
        <dbReference type="Proteomes" id="UP000006415"/>
    </source>
</evidence>
<gene>
    <name evidence="13" type="ORF">HMPREF9156_00325</name>
</gene>
<evidence type="ECO:0000256" key="3">
    <source>
        <dbReference type="ARBA" id="ARBA00009736"/>
    </source>
</evidence>
<keyword evidence="13" id="KW-0378">Hydrolase</keyword>
<reference evidence="13 14" key="1">
    <citation type="submission" date="2012-01" db="EMBL/GenBank/DDBJ databases">
        <title>The Genome Sequence of Scardovia wiggsiae F0424.</title>
        <authorList>
            <consortium name="The Broad Institute Genome Sequencing Platform"/>
            <person name="Earl A."/>
            <person name="Ward D."/>
            <person name="Feldgarden M."/>
            <person name="Gevers D."/>
            <person name="Izard J."/>
            <person name="Ganesan A."/>
            <person name="Baranova O.V."/>
            <person name="Blanton J.M."/>
            <person name="Tanner A.C."/>
            <person name="Mathney J."/>
            <person name="Dewhirst F.E."/>
            <person name="Young S.K."/>
            <person name="Zeng Q."/>
            <person name="Gargeya S."/>
            <person name="Fitzgerald M."/>
            <person name="Haas B."/>
            <person name="Abouelleil A."/>
            <person name="Alvarado L."/>
            <person name="Arachchi H.M."/>
            <person name="Berlin A."/>
            <person name="Chapman S.B."/>
            <person name="Gearin G."/>
            <person name="Goldberg J."/>
            <person name="Griggs A."/>
            <person name="Gujja S."/>
            <person name="Hansen M."/>
            <person name="Heiman D."/>
            <person name="Howarth C."/>
            <person name="Larimer J."/>
            <person name="Lui A."/>
            <person name="MacDonald P.J.P."/>
            <person name="McCowen C."/>
            <person name="Montmayeur A."/>
            <person name="Murphy C."/>
            <person name="Neiman D."/>
            <person name="Pearson M."/>
            <person name="Priest M."/>
            <person name="Roberts A."/>
            <person name="Saif S."/>
            <person name="Shea T."/>
            <person name="Sisk P."/>
            <person name="Stolte C."/>
            <person name="Sykes S."/>
            <person name="Wortman J."/>
            <person name="Nusbaum C."/>
            <person name="Birren B."/>
        </authorList>
    </citation>
    <scope>NUCLEOTIDE SEQUENCE [LARGE SCALE GENOMIC DNA]</scope>
    <source>
        <strain evidence="13 14">F0424</strain>
    </source>
</reference>
<name>J0X2D6_9BIFI</name>
<dbReference type="GO" id="GO:0046872">
    <property type="term" value="F:metal ion binding"/>
    <property type="evidence" value="ECO:0007669"/>
    <property type="project" value="UniProtKB-KW"/>
</dbReference>
<evidence type="ECO:0000256" key="9">
    <source>
        <dbReference type="ARBA" id="ARBA00023235"/>
    </source>
</evidence>
<sequence length="278" mass="30576">MGDIFPTWDSIDYGYLVQKARLVAFDLDGTLARSKMPMKPPVARLLSDLTHLCPVAVISGGKWGLIDSQVLSMVSGTARLSNLHLMPTTGTRYYTWNGEGWECRYEITIDGDLKQKVMESLKSRAQQLGLWYDDSRVWSDRIEDRGSQITFSALGQHAPVDEKEKWDPDGSRREALAKAVASDLPELTVRAGGSTSIDVSVKGIDKAYAVRKLAEAMECDIPDIVFVGDRMSPEGNDYPAAAAGTYAVKVTGPEDTEKFISRFIDARRKSGAVSTMDA</sequence>
<dbReference type="SFLD" id="SFLDG01140">
    <property type="entry name" value="C2.B:_Phosphomannomutase_and_P"/>
    <property type="match status" value="1"/>
</dbReference>
<dbReference type="InterPro" id="IPR036412">
    <property type="entry name" value="HAD-like_sf"/>
</dbReference>
<evidence type="ECO:0000256" key="4">
    <source>
        <dbReference type="ARBA" id="ARBA00011738"/>
    </source>
</evidence>
<comment type="cofactor">
    <cofactor evidence="12">
        <name>Mg(2+)</name>
        <dbReference type="ChEBI" id="CHEBI:18420"/>
    </cofactor>
</comment>
<evidence type="ECO:0000256" key="12">
    <source>
        <dbReference type="PIRSR" id="PIRSR605002-3"/>
    </source>
</evidence>
<dbReference type="HOGENOM" id="CLU_065090_0_0_11"/>
<keyword evidence="6" id="KW-0963">Cytoplasm</keyword>
<keyword evidence="7 12" id="KW-0479">Metal-binding</keyword>
<dbReference type="SFLD" id="SFLDG01143">
    <property type="entry name" value="C2.B.3:_Phosphomannomutase_Lik"/>
    <property type="match status" value="1"/>
</dbReference>
<dbReference type="SFLD" id="SFLDS00003">
    <property type="entry name" value="Haloacid_Dehalogenase"/>
    <property type="match status" value="1"/>
</dbReference>
<feature type="binding site" evidence="12">
    <location>
        <position position="245"/>
    </location>
    <ligand>
        <name>Mg(2+)</name>
        <dbReference type="ChEBI" id="CHEBI:18420"/>
        <label>1</label>
    </ligand>
</feature>
<dbReference type="InterPro" id="IPR043169">
    <property type="entry name" value="PMM_cap"/>
</dbReference>
<evidence type="ECO:0000256" key="2">
    <source>
        <dbReference type="ARBA" id="ARBA00004699"/>
    </source>
</evidence>
<keyword evidence="9" id="KW-0413">Isomerase</keyword>
<comment type="pathway">
    <text evidence="2">Nucleotide-sugar biosynthesis; GDP-alpha-D-mannose biosynthesis; alpha-D-mannose 1-phosphate from D-fructose 6-phosphate: step 2/2.</text>
</comment>
<evidence type="ECO:0000256" key="7">
    <source>
        <dbReference type="ARBA" id="ARBA00022723"/>
    </source>
</evidence>
<dbReference type="AlphaFoldDB" id="J0X2D6"/>
<feature type="binding site" evidence="11">
    <location>
        <position position="145"/>
    </location>
    <ligand>
        <name>alpha-D-mannose 1-phosphate</name>
        <dbReference type="ChEBI" id="CHEBI:58409"/>
    </ligand>
</feature>
<feature type="binding site" evidence="11">
    <location>
        <position position="198"/>
    </location>
    <ligand>
        <name>alpha-D-mannose 1-phosphate</name>
        <dbReference type="ChEBI" id="CHEBI:58409"/>
    </ligand>
</feature>
<evidence type="ECO:0000313" key="13">
    <source>
        <dbReference type="EMBL" id="EJD65561.1"/>
    </source>
</evidence>
<dbReference type="Pfam" id="PF03332">
    <property type="entry name" value="PMM"/>
    <property type="match status" value="1"/>
</dbReference>
<evidence type="ECO:0000256" key="10">
    <source>
        <dbReference type="PIRSR" id="PIRSR605002-1"/>
    </source>
</evidence>
<dbReference type="Gene3D" id="3.40.50.1000">
    <property type="entry name" value="HAD superfamily/HAD-like"/>
    <property type="match status" value="1"/>
</dbReference>
<dbReference type="NCBIfam" id="TIGR01484">
    <property type="entry name" value="HAD-SF-IIB"/>
    <property type="match status" value="1"/>
</dbReference>
<keyword evidence="8 12" id="KW-0460">Magnesium</keyword>
<dbReference type="GO" id="GO:0016791">
    <property type="term" value="F:phosphatase activity"/>
    <property type="evidence" value="ECO:0007669"/>
    <property type="project" value="UniProtKB-ARBA"/>
</dbReference>
<feature type="active site" description="Nucleophile" evidence="10">
    <location>
        <position position="26"/>
    </location>
</feature>
<dbReference type="GO" id="GO:0005737">
    <property type="term" value="C:cytoplasm"/>
    <property type="evidence" value="ECO:0007669"/>
    <property type="project" value="UniProtKB-SubCell"/>
</dbReference>